<dbReference type="GO" id="GO:0043161">
    <property type="term" value="P:proteasome-mediated ubiquitin-dependent protein catabolic process"/>
    <property type="evidence" value="ECO:0007669"/>
    <property type="project" value="TreeGrafter"/>
</dbReference>
<proteinExistence type="predicted"/>
<dbReference type="PANTHER" id="PTHR14958">
    <property type="entry name" value="POTASSIUM CHANNEL TETRAMERISATION DOMAIN CONTAINING PROTEIN"/>
    <property type="match status" value="1"/>
</dbReference>
<dbReference type="Proteomes" id="UP000507470">
    <property type="component" value="Unassembled WGS sequence"/>
</dbReference>
<dbReference type="EMBL" id="CACVKT020006767">
    <property type="protein sequence ID" value="CAC5403417.1"/>
    <property type="molecule type" value="Genomic_DNA"/>
</dbReference>
<dbReference type="AlphaFoldDB" id="A0A6J8D6X9"/>
<feature type="region of interest" description="Disordered" evidence="1">
    <location>
        <begin position="1"/>
        <end position="24"/>
    </location>
</feature>
<dbReference type="InterPro" id="IPR011333">
    <property type="entry name" value="SKP1/BTB/POZ_sf"/>
</dbReference>
<feature type="domain" description="BTB" evidence="2">
    <location>
        <begin position="28"/>
        <end position="130"/>
    </location>
</feature>
<dbReference type="InterPro" id="IPR000210">
    <property type="entry name" value="BTB/POZ_dom"/>
</dbReference>
<evidence type="ECO:0000313" key="3">
    <source>
        <dbReference type="EMBL" id="CAC5403417.1"/>
    </source>
</evidence>
<dbReference type="Gene3D" id="6.10.140.750">
    <property type="match status" value="1"/>
</dbReference>
<evidence type="ECO:0000313" key="4">
    <source>
        <dbReference type="Proteomes" id="UP000507470"/>
    </source>
</evidence>
<feature type="compositionally biased region" description="Polar residues" evidence="1">
    <location>
        <begin position="1"/>
        <end position="20"/>
    </location>
</feature>
<protein>
    <submittedName>
        <fullName evidence="3">KCTD2_5_17</fullName>
    </submittedName>
</protein>
<evidence type="ECO:0000256" key="1">
    <source>
        <dbReference type="SAM" id="MobiDB-lite"/>
    </source>
</evidence>
<dbReference type="Gene3D" id="3.30.710.10">
    <property type="entry name" value="Potassium Channel Kv1.1, Chain A"/>
    <property type="match status" value="1"/>
</dbReference>
<sequence>MAKNGPQSCNTTTVPTQNSGSGQGRISEWVKLNVGGTTFMSTRTTLCRDPKSFLYRLVQEEPDLNTDKDENGAFLIDRDPTYFGPVLNYLRHGKLVINKDLAEEGVLEEAEFYNITELIKLVKERLKERDAKQNQNFTKCVYRVLQCSEEELTQIVSAMSDGWKFEQIEENQLDSEVDIQPASECTDNQIVPIDTVNTSISSLKENTDIAKHTKKWNSGFDRMWLKKNPWLNGGFGKDFILIVELPDGKAVTIVDAMDKFLNDVHLPTEHLIGLGSDSASVMVGRKSGVAEREFYQNSAVRMSGLKEIETILGGPQLKMKEVLDTKWLSHKL</sequence>
<accession>A0A6J8D6X9</accession>
<dbReference type="FunFam" id="3.30.710.10:FF:000005">
    <property type="entry name" value="Potassium channel tetramerization domain-containing 17"/>
    <property type="match status" value="1"/>
</dbReference>
<dbReference type="OrthoDB" id="1244179at2759"/>
<dbReference type="InterPro" id="IPR003131">
    <property type="entry name" value="T1-type_BTB"/>
</dbReference>
<reference evidence="3 4" key="1">
    <citation type="submission" date="2020-06" db="EMBL/GenBank/DDBJ databases">
        <authorList>
            <person name="Li R."/>
            <person name="Bekaert M."/>
        </authorList>
    </citation>
    <scope>NUCLEOTIDE SEQUENCE [LARGE SCALE GENOMIC DNA]</scope>
    <source>
        <strain evidence="4">wild</strain>
    </source>
</reference>
<dbReference type="Gene3D" id="3.30.70.2000">
    <property type="match status" value="1"/>
</dbReference>
<dbReference type="Pfam" id="PF02214">
    <property type="entry name" value="BTB_2"/>
    <property type="match status" value="1"/>
</dbReference>
<dbReference type="PANTHER" id="PTHR14958:SF29">
    <property type="entry name" value="INSOMNIAC, ISOFORM B"/>
    <property type="match status" value="1"/>
</dbReference>
<dbReference type="SUPFAM" id="SSF54695">
    <property type="entry name" value="POZ domain"/>
    <property type="match status" value="1"/>
</dbReference>
<dbReference type="GO" id="GO:0031463">
    <property type="term" value="C:Cul3-RING ubiquitin ligase complex"/>
    <property type="evidence" value="ECO:0007669"/>
    <property type="project" value="TreeGrafter"/>
</dbReference>
<organism evidence="3 4">
    <name type="scientific">Mytilus coruscus</name>
    <name type="common">Sea mussel</name>
    <dbReference type="NCBI Taxonomy" id="42192"/>
    <lineage>
        <taxon>Eukaryota</taxon>
        <taxon>Metazoa</taxon>
        <taxon>Spiralia</taxon>
        <taxon>Lophotrochozoa</taxon>
        <taxon>Mollusca</taxon>
        <taxon>Bivalvia</taxon>
        <taxon>Autobranchia</taxon>
        <taxon>Pteriomorphia</taxon>
        <taxon>Mytilida</taxon>
        <taxon>Mytiloidea</taxon>
        <taxon>Mytilidae</taxon>
        <taxon>Mytilinae</taxon>
        <taxon>Mytilus</taxon>
    </lineage>
</organism>
<dbReference type="GO" id="GO:0005737">
    <property type="term" value="C:cytoplasm"/>
    <property type="evidence" value="ECO:0007669"/>
    <property type="project" value="TreeGrafter"/>
</dbReference>
<keyword evidence="4" id="KW-1185">Reference proteome</keyword>
<dbReference type="GO" id="GO:0051260">
    <property type="term" value="P:protein homooligomerization"/>
    <property type="evidence" value="ECO:0007669"/>
    <property type="project" value="InterPro"/>
</dbReference>
<dbReference type="SMART" id="SM00225">
    <property type="entry name" value="BTB"/>
    <property type="match status" value="1"/>
</dbReference>
<gene>
    <name evidence="3" type="ORF">MCOR_37314</name>
</gene>
<dbReference type="GO" id="GO:0097602">
    <property type="term" value="F:cullin family protein binding"/>
    <property type="evidence" value="ECO:0007669"/>
    <property type="project" value="TreeGrafter"/>
</dbReference>
<evidence type="ECO:0000259" key="2">
    <source>
        <dbReference type="SMART" id="SM00225"/>
    </source>
</evidence>
<name>A0A6J8D6X9_MYTCO</name>